<dbReference type="InterPro" id="IPR033694">
    <property type="entry name" value="PGPEP1_Cys_AS"/>
</dbReference>
<keyword evidence="6 9" id="KW-0645">Protease</keyword>
<dbReference type="OrthoDB" id="9779738at2"/>
<dbReference type="PANTHER" id="PTHR23402">
    <property type="entry name" value="PROTEASE FAMILY C15 PYROGLUTAMYL-PEPTIDASE I-RELATED"/>
    <property type="match status" value="1"/>
</dbReference>
<feature type="active site" evidence="9">
    <location>
        <position position="172"/>
    </location>
</feature>
<feature type="active site" evidence="9 10">
    <location>
        <position position="85"/>
    </location>
</feature>
<organism evidence="12 13">
    <name type="scientific">Pseudoalteromonas rubra</name>
    <dbReference type="NCBI Taxonomy" id="43658"/>
    <lineage>
        <taxon>Bacteria</taxon>
        <taxon>Pseudomonadati</taxon>
        <taxon>Pseudomonadota</taxon>
        <taxon>Gammaproteobacteria</taxon>
        <taxon>Alteromonadales</taxon>
        <taxon>Pseudoalteromonadaceae</taxon>
        <taxon>Pseudoalteromonas</taxon>
    </lineage>
</organism>
<name>A0A0F4R2M9_9GAMM</name>
<comment type="caution">
    <text evidence="12">The sequence shown here is derived from an EMBL/GenBank/DDBJ whole genome shotgun (WGS) entry which is preliminary data.</text>
</comment>
<comment type="catalytic activity">
    <reaction evidence="1 9 10">
        <text>Release of an N-terminal pyroglutamyl group from a polypeptide, the second amino acid generally not being Pro.</text>
        <dbReference type="EC" id="3.4.19.3"/>
    </reaction>
</comment>
<keyword evidence="5 9" id="KW-0963">Cytoplasm</keyword>
<evidence type="ECO:0000256" key="10">
    <source>
        <dbReference type="PROSITE-ProRule" id="PRU10076"/>
    </source>
</evidence>
<dbReference type="EMBL" id="JXYA01000002">
    <property type="protein sequence ID" value="KJZ13047.1"/>
    <property type="molecule type" value="Genomic_DNA"/>
</dbReference>
<sequence length="220" mass="23583">MTKGTHKTVLLTGFEPFGGESINPSWQAVHQLDGCHIAGHTIRTKELPCEFDHALTQLNRAIDKYAPALVLCVGQAGGRADISIERVAININDARIPDNAGAQPIDTPVLSGGPAAYFAALPVKHMLNDLRQAQIPASISNTAGTYVCNHVMYGLLHYISEHQLNCRGGFIHIPYLPEQAMHHSGAPSMSAPQVIDALKVMISSALTHDTDLQIAAGTTH</sequence>
<dbReference type="InterPro" id="IPR036440">
    <property type="entry name" value="Peptidase_C15-like_sf"/>
</dbReference>
<dbReference type="Pfam" id="PF01470">
    <property type="entry name" value="Peptidase_C15"/>
    <property type="match status" value="1"/>
</dbReference>
<dbReference type="GO" id="GO:0006508">
    <property type="term" value="P:proteolysis"/>
    <property type="evidence" value="ECO:0007669"/>
    <property type="project" value="UniProtKB-KW"/>
</dbReference>
<dbReference type="GO" id="GO:0016920">
    <property type="term" value="F:pyroglutamyl-peptidase activity"/>
    <property type="evidence" value="ECO:0007669"/>
    <property type="project" value="UniProtKB-UniRule"/>
</dbReference>
<evidence type="ECO:0000256" key="11">
    <source>
        <dbReference type="PROSITE-ProRule" id="PRU10077"/>
    </source>
</evidence>
<evidence type="ECO:0000256" key="1">
    <source>
        <dbReference type="ARBA" id="ARBA00001770"/>
    </source>
</evidence>
<dbReference type="InterPro" id="IPR029762">
    <property type="entry name" value="PGP-I_bact-type"/>
</dbReference>
<gene>
    <name evidence="9" type="primary">pcp</name>
    <name evidence="12" type="ORF">TW77_01570</name>
</gene>
<dbReference type="InterPro" id="IPR033693">
    <property type="entry name" value="PGPEP1_Glu_AS"/>
</dbReference>
<comment type="function">
    <text evidence="2 9">Removes 5-oxoproline from various penultimate amino acid residues except L-proline.</text>
</comment>
<dbReference type="CDD" id="cd00501">
    <property type="entry name" value="Peptidase_C15"/>
    <property type="match status" value="1"/>
</dbReference>
<dbReference type="PANTHER" id="PTHR23402:SF1">
    <property type="entry name" value="PYROGLUTAMYL-PEPTIDASE I"/>
    <property type="match status" value="1"/>
</dbReference>
<dbReference type="InterPro" id="IPR016125">
    <property type="entry name" value="Peptidase_C15-like"/>
</dbReference>
<dbReference type="Gene3D" id="3.40.630.20">
    <property type="entry name" value="Peptidase C15, pyroglutamyl peptidase I-like"/>
    <property type="match status" value="1"/>
</dbReference>
<keyword evidence="7 9" id="KW-0378">Hydrolase</keyword>
<comment type="subcellular location">
    <subcellularLocation>
        <location evidence="3 9">Cytoplasm</location>
    </subcellularLocation>
</comment>
<dbReference type="GO" id="GO:0005829">
    <property type="term" value="C:cytosol"/>
    <property type="evidence" value="ECO:0007669"/>
    <property type="project" value="InterPro"/>
</dbReference>
<evidence type="ECO:0000256" key="2">
    <source>
        <dbReference type="ARBA" id="ARBA00002280"/>
    </source>
</evidence>
<proteinExistence type="inferred from homology"/>
<dbReference type="FunFam" id="3.40.630.20:FF:000001">
    <property type="entry name" value="Pyrrolidone-carboxylate peptidase"/>
    <property type="match status" value="1"/>
</dbReference>
<evidence type="ECO:0000256" key="5">
    <source>
        <dbReference type="ARBA" id="ARBA00022490"/>
    </source>
</evidence>
<dbReference type="PIRSF" id="PIRSF015592">
    <property type="entry name" value="Prld-crbxl_pptds"/>
    <property type="match status" value="1"/>
</dbReference>
<dbReference type="InterPro" id="IPR000816">
    <property type="entry name" value="Peptidase_C15"/>
</dbReference>
<dbReference type="AlphaFoldDB" id="A0A0F4R2M9"/>
<feature type="active site" evidence="9 11">
    <location>
        <position position="148"/>
    </location>
</feature>
<dbReference type="NCBIfam" id="NF009676">
    <property type="entry name" value="PRK13197.1"/>
    <property type="match status" value="1"/>
</dbReference>
<dbReference type="PATRIC" id="fig|43658.5.peg.327"/>
<dbReference type="PROSITE" id="PS01334">
    <property type="entry name" value="PYRASE_CYS"/>
    <property type="match status" value="1"/>
</dbReference>
<dbReference type="Proteomes" id="UP000033452">
    <property type="component" value="Unassembled WGS sequence"/>
</dbReference>
<keyword evidence="8 9" id="KW-0788">Thiol protease</keyword>
<evidence type="ECO:0000256" key="9">
    <source>
        <dbReference type="HAMAP-Rule" id="MF_00417"/>
    </source>
</evidence>
<comment type="similarity">
    <text evidence="4 9">Belongs to the peptidase C15 family.</text>
</comment>
<evidence type="ECO:0000256" key="7">
    <source>
        <dbReference type="ARBA" id="ARBA00022801"/>
    </source>
</evidence>
<keyword evidence="13" id="KW-1185">Reference proteome</keyword>
<dbReference type="PRINTS" id="PR00706">
    <property type="entry name" value="PYROGLUPTASE"/>
</dbReference>
<comment type="subunit">
    <text evidence="9">Homotetramer.</text>
</comment>
<reference evidence="12 13" key="1">
    <citation type="journal article" date="2015" name="BMC Genomics">
        <title>Genome mining reveals unlocked bioactive potential of marine Gram-negative bacteria.</title>
        <authorList>
            <person name="Machado H."/>
            <person name="Sonnenschein E.C."/>
            <person name="Melchiorsen J."/>
            <person name="Gram L."/>
        </authorList>
    </citation>
    <scope>NUCLEOTIDE SEQUENCE [LARGE SCALE GENOMIC DNA]</scope>
    <source>
        <strain evidence="12 13">S2471</strain>
    </source>
</reference>
<dbReference type="SUPFAM" id="SSF53182">
    <property type="entry name" value="Pyrrolidone carboxyl peptidase (pyroglutamate aminopeptidase)"/>
    <property type="match status" value="1"/>
</dbReference>
<dbReference type="HAMAP" id="MF_00417">
    <property type="entry name" value="Pyrrolid_peptidase"/>
    <property type="match status" value="1"/>
</dbReference>
<dbReference type="NCBIfam" id="TIGR00504">
    <property type="entry name" value="pyro_pdase"/>
    <property type="match status" value="1"/>
</dbReference>
<protein>
    <recommendedName>
        <fullName evidence="9">Pyrrolidone-carboxylate peptidase</fullName>
        <ecNumber evidence="9">3.4.19.3</ecNumber>
    </recommendedName>
    <alternativeName>
        <fullName evidence="9">5-oxoprolyl-peptidase</fullName>
    </alternativeName>
    <alternativeName>
        <fullName evidence="9">Pyroglutamyl-peptidase I</fullName>
        <shortName evidence="9">PGP-I</shortName>
        <shortName evidence="9">Pyrase</shortName>
    </alternativeName>
</protein>
<evidence type="ECO:0000256" key="4">
    <source>
        <dbReference type="ARBA" id="ARBA00006641"/>
    </source>
</evidence>
<evidence type="ECO:0000256" key="8">
    <source>
        <dbReference type="ARBA" id="ARBA00022807"/>
    </source>
</evidence>
<dbReference type="PROSITE" id="PS01333">
    <property type="entry name" value="PYRASE_GLU"/>
    <property type="match status" value="1"/>
</dbReference>
<accession>A0A0F4R2M9</accession>
<evidence type="ECO:0000313" key="12">
    <source>
        <dbReference type="EMBL" id="KJZ13047.1"/>
    </source>
</evidence>
<evidence type="ECO:0000256" key="6">
    <source>
        <dbReference type="ARBA" id="ARBA00022670"/>
    </source>
</evidence>
<evidence type="ECO:0000256" key="3">
    <source>
        <dbReference type="ARBA" id="ARBA00004496"/>
    </source>
</evidence>
<evidence type="ECO:0000313" key="13">
    <source>
        <dbReference type="Proteomes" id="UP000033452"/>
    </source>
</evidence>
<dbReference type="RefSeq" id="WP_046003202.1">
    <property type="nucleotide sequence ID" value="NZ_JXYA01000002.1"/>
</dbReference>
<dbReference type="EC" id="3.4.19.3" evidence="9"/>